<dbReference type="HOGENOM" id="CLU_869843_0_0_1"/>
<evidence type="ECO:0000256" key="1">
    <source>
        <dbReference type="SAM" id="MobiDB-lite"/>
    </source>
</evidence>
<evidence type="ECO:0000313" key="3">
    <source>
        <dbReference type="Proteomes" id="UP000001568"/>
    </source>
</evidence>
<organism evidence="2 3">
    <name type="scientific">Ostreococcus lucimarinus (strain CCE9901)</name>
    <dbReference type="NCBI Taxonomy" id="436017"/>
    <lineage>
        <taxon>Eukaryota</taxon>
        <taxon>Viridiplantae</taxon>
        <taxon>Chlorophyta</taxon>
        <taxon>Mamiellophyceae</taxon>
        <taxon>Mamiellales</taxon>
        <taxon>Bathycoccaceae</taxon>
        <taxon>Ostreococcus</taxon>
    </lineage>
</organism>
<dbReference type="EMBL" id="CP000587">
    <property type="protein sequence ID" value="ABO97176.1"/>
    <property type="molecule type" value="Genomic_DNA"/>
</dbReference>
<sequence>MRAIVADGDDASEWRIQSLAGSGKAEDGGPSEGAGTDQTSIMHSDEGVANVLKTMMGDDIIVDETGRIDAEACDKRQDFESTAAATARIERPEFLAPSDDDRDPEELRKLRSLTGDQMGTLATYQQMLQNKRRARDEWRVATRLALRKLFQEASEITGAYNQRIRDLAIERENTEFAIVMFDLRRARIARRLHERHLAGDFDGKSDEEAARVREALSDVHRATEIVREYAANVEETQRLLDSATFALKAAQRAFRREVQDHPASSVHLDALQALYQRQDAIARTVEEAASKKIPVFPQRHRQSARTRSKDGAIGTMDSSV</sequence>
<dbReference type="OrthoDB" id="535167at2759"/>
<dbReference type="KEGG" id="olu:OSTLU_32564"/>
<evidence type="ECO:0000313" key="2">
    <source>
        <dbReference type="EMBL" id="ABO97176.1"/>
    </source>
</evidence>
<dbReference type="AlphaFoldDB" id="A4RZZ4"/>
<dbReference type="GeneID" id="5002864"/>
<proteinExistence type="predicted"/>
<gene>
    <name evidence="2" type="ORF">OSTLU_32564</name>
</gene>
<accession>A4RZZ4</accession>
<protein>
    <submittedName>
        <fullName evidence="2">Uncharacterized protein</fullName>
    </submittedName>
</protein>
<dbReference type="RefSeq" id="XP_001418883.1">
    <property type="nucleotide sequence ID" value="XM_001418846.1"/>
</dbReference>
<feature type="region of interest" description="Disordered" evidence="1">
    <location>
        <begin position="20"/>
        <end position="41"/>
    </location>
</feature>
<name>A4RZZ4_OSTLU</name>
<dbReference type="Proteomes" id="UP000001568">
    <property type="component" value="Chromosome 7"/>
</dbReference>
<dbReference type="Gramene" id="ABO97176">
    <property type="protein sequence ID" value="ABO97176"/>
    <property type="gene ID" value="OSTLU_32564"/>
</dbReference>
<reference evidence="2 3" key="1">
    <citation type="journal article" date="2007" name="Proc. Natl. Acad. Sci. U.S.A.">
        <title>The tiny eukaryote Ostreococcus provides genomic insights into the paradox of plankton speciation.</title>
        <authorList>
            <person name="Palenik B."/>
            <person name="Grimwood J."/>
            <person name="Aerts A."/>
            <person name="Rouze P."/>
            <person name="Salamov A."/>
            <person name="Putnam N."/>
            <person name="Dupont C."/>
            <person name="Jorgensen R."/>
            <person name="Derelle E."/>
            <person name="Rombauts S."/>
            <person name="Zhou K."/>
            <person name="Otillar R."/>
            <person name="Merchant S.S."/>
            <person name="Podell S."/>
            <person name="Gaasterland T."/>
            <person name="Napoli C."/>
            <person name="Gendler K."/>
            <person name="Manuell A."/>
            <person name="Tai V."/>
            <person name="Vallon O."/>
            <person name="Piganeau G."/>
            <person name="Jancek S."/>
            <person name="Heijde M."/>
            <person name="Jabbari K."/>
            <person name="Bowler C."/>
            <person name="Lohr M."/>
            <person name="Robbens S."/>
            <person name="Werner G."/>
            <person name="Dubchak I."/>
            <person name="Pazour G.J."/>
            <person name="Ren Q."/>
            <person name="Paulsen I."/>
            <person name="Delwiche C."/>
            <person name="Schmutz J."/>
            <person name="Rokhsar D."/>
            <person name="Van de Peer Y."/>
            <person name="Moreau H."/>
            <person name="Grigoriev I.V."/>
        </authorList>
    </citation>
    <scope>NUCLEOTIDE SEQUENCE [LARGE SCALE GENOMIC DNA]</scope>
    <source>
        <strain evidence="2 3">CCE9901</strain>
    </source>
</reference>
<feature type="region of interest" description="Disordered" evidence="1">
    <location>
        <begin position="294"/>
        <end position="320"/>
    </location>
</feature>
<keyword evidence="3" id="KW-1185">Reference proteome</keyword>